<feature type="compositionally biased region" description="Pro residues" evidence="2">
    <location>
        <begin position="328"/>
        <end position="351"/>
    </location>
</feature>
<evidence type="ECO:0000313" key="3">
    <source>
        <dbReference type="EMBL" id="CAD6187110.1"/>
    </source>
</evidence>
<feature type="compositionally biased region" description="Low complexity" evidence="2">
    <location>
        <begin position="318"/>
        <end position="327"/>
    </location>
</feature>
<evidence type="ECO:0000313" key="4">
    <source>
        <dbReference type="Proteomes" id="UP000835052"/>
    </source>
</evidence>
<gene>
    <name evidence="3" type="ORF">CAUJ_LOCUS3029</name>
</gene>
<sequence length="367" mass="41584">MDAQLNIHQESWVFDEVVVQRNGQDIELYFEAPENRPSRDCGNQTVRLPERVVDRALAAHEQRIRYFLDTLKARTQHGGPLRKEAGTETDEAWPEEREKKEELEKELKKRDEELREKKIEVTKQLKPLNQFNNVIGWKRRRRRRRKPKNGRLTVNLAQTTLALGCSLAREEVLRQELQLLRARLAQAEEEKGRLAAQLQAAVQALDIPVEAELAAEIQPQEDEAEPLLRPEMDQASPRKRRRSSSSHSEGPSDKRSRGGESGEESPDVFRTPERGVEQARNGHDATPGQQEGEEGGEPELEEEDEVVPESDQEELAESSSSGTTSPAPSTPPRSPQPPATPPRTPPTPPAQPTRRVSFQRKMVINTE</sequence>
<feature type="compositionally biased region" description="Acidic residues" evidence="2">
    <location>
        <begin position="291"/>
        <end position="316"/>
    </location>
</feature>
<reference evidence="3" key="1">
    <citation type="submission" date="2020-10" db="EMBL/GenBank/DDBJ databases">
        <authorList>
            <person name="Kikuchi T."/>
        </authorList>
    </citation>
    <scope>NUCLEOTIDE SEQUENCE</scope>
    <source>
        <strain evidence="3">NKZ352</strain>
    </source>
</reference>
<protein>
    <submittedName>
        <fullName evidence="3">Uncharacterized protein</fullName>
    </submittedName>
</protein>
<evidence type="ECO:0000256" key="1">
    <source>
        <dbReference type="SAM" id="Coils"/>
    </source>
</evidence>
<feature type="coiled-coil region" evidence="1">
    <location>
        <begin position="170"/>
        <end position="204"/>
    </location>
</feature>
<feature type="compositionally biased region" description="Basic and acidic residues" evidence="2">
    <location>
        <begin position="250"/>
        <end position="260"/>
    </location>
</feature>
<organism evidence="3 4">
    <name type="scientific">Caenorhabditis auriculariae</name>
    <dbReference type="NCBI Taxonomy" id="2777116"/>
    <lineage>
        <taxon>Eukaryota</taxon>
        <taxon>Metazoa</taxon>
        <taxon>Ecdysozoa</taxon>
        <taxon>Nematoda</taxon>
        <taxon>Chromadorea</taxon>
        <taxon>Rhabditida</taxon>
        <taxon>Rhabditina</taxon>
        <taxon>Rhabditomorpha</taxon>
        <taxon>Rhabditoidea</taxon>
        <taxon>Rhabditidae</taxon>
        <taxon>Peloderinae</taxon>
        <taxon>Caenorhabditis</taxon>
    </lineage>
</organism>
<evidence type="ECO:0000256" key="2">
    <source>
        <dbReference type="SAM" id="MobiDB-lite"/>
    </source>
</evidence>
<dbReference type="AlphaFoldDB" id="A0A8S1H1A6"/>
<comment type="caution">
    <text evidence="3">The sequence shown here is derived from an EMBL/GenBank/DDBJ whole genome shotgun (WGS) entry which is preliminary data.</text>
</comment>
<keyword evidence="4" id="KW-1185">Reference proteome</keyword>
<feature type="compositionally biased region" description="Basic and acidic residues" evidence="2">
    <location>
        <begin position="270"/>
        <end position="283"/>
    </location>
</feature>
<dbReference type="Proteomes" id="UP000835052">
    <property type="component" value="Unassembled WGS sequence"/>
</dbReference>
<keyword evidence="1" id="KW-0175">Coiled coil</keyword>
<accession>A0A8S1H1A6</accession>
<feature type="region of interest" description="Disordered" evidence="2">
    <location>
        <begin position="77"/>
        <end position="102"/>
    </location>
</feature>
<dbReference type="EMBL" id="CAJGYM010000005">
    <property type="protein sequence ID" value="CAD6187110.1"/>
    <property type="molecule type" value="Genomic_DNA"/>
</dbReference>
<name>A0A8S1H1A6_9PELO</name>
<proteinExistence type="predicted"/>
<feature type="region of interest" description="Disordered" evidence="2">
    <location>
        <begin position="218"/>
        <end position="367"/>
    </location>
</feature>